<evidence type="ECO:0000256" key="6">
    <source>
        <dbReference type="ARBA" id="ARBA00023136"/>
    </source>
</evidence>
<dbReference type="Proteomes" id="UP000325187">
    <property type="component" value="Unassembled WGS sequence"/>
</dbReference>
<keyword evidence="6 7" id="KW-0472">Membrane</keyword>
<feature type="transmembrane region" description="Helical" evidence="7">
    <location>
        <begin position="191"/>
        <end position="211"/>
    </location>
</feature>
<feature type="transmembrane region" description="Helical" evidence="7">
    <location>
        <begin position="40"/>
        <end position="57"/>
    </location>
</feature>
<keyword evidence="3" id="KW-1003">Cell membrane</keyword>
<gene>
    <name evidence="8" type="ORF">JCM17845_28580</name>
</gene>
<evidence type="ECO:0000256" key="4">
    <source>
        <dbReference type="ARBA" id="ARBA00022692"/>
    </source>
</evidence>
<dbReference type="GO" id="GO:0005886">
    <property type="term" value="C:plasma membrane"/>
    <property type="evidence" value="ECO:0007669"/>
    <property type="project" value="UniProtKB-SubCell"/>
</dbReference>
<dbReference type="Pfam" id="PF03601">
    <property type="entry name" value="Cons_hypoth698"/>
    <property type="match status" value="1"/>
</dbReference>
<evidence type="ECO:0000313" key="9">
    <source>
        <dbReference type="Proteomes" id="UP000325187"/>
    </source>
</evidence>
<evidence type="ECO:0000256" key="1">
    <source>
        <dbReference type="ARBA" id="ARBA00004651"/>
    </source>
</evidence>
<keyword evidence="4 7" id="KW-0812">Transmembrane</keyword>
<dbReference type="PANTHER" id="PTHR30106">
    <property type="entry name" value="INNER MEMBRANE PROTEIN YEIH-RELATED"/>
    <property type="match status" value="1"/>
</dbReference>
<feature type="transmembrane region" description="Helical" evidence="7">
    <location>
        <begin position="93"/>
        <end position="115"/>
    </location>
</feature>
<protein>
    <submittedName>
        <fullName evidence="8">UPF0324 membrane protein</fullName>
    </submittedName>
</protein>
<dbReference type="RefSeq" id="WP_210432723.1">
    <property type="nucleotide sequence ID" value="NZ_BKCM01000021.1"/>
</dbReference>
<keyword evidence="5 7" id="KW-1133">Transmembrane helix</keyword>
<comment type="similarity">
    <text evidence="2">Belongs to the UPF0324 family.</text>
</comment>
<reference evidence="8 9" key="1">
    <citation type="submission" date="2019-09" db="EMBL/GenBank/DDBJ databases">
        <title>NBRP : Genome information of microbial organism related human and environment.</title>
        <authorList>
            <person name="Hattori M."/>
            <person name="Oshima K."/>
            <person name="Inaba H."/>
            <person name="Suda W."/>
            <person name="Sakamoto M."/>
            <person name="Iino T."/>
            <person name="Kitahara M."/>
            <person name="Oshida Y."/>
            <person name="Iida T."/>
            <person name="Kudo T."/>
            <person name="Itoh T."/>
            <person name="Ohkuma M."/>
        </authorList>
    </citation>
    <scope>NUCLEOTIDE SEQUENCE [LARGE SCALE GENOMIC DNA]</scope>
    <source>
        <strain evidence="8 9">Mie-1</strain>
    </source>
</reference>
<feature type="transmembrane region" description="Helical" evidence="7">
    <location>
        <begin position="252"/>
        <end position="277"/>
    </location>
</feature>
<evidence type="ECO:0000256" key="2">
    <source>
        <dbReference type="ARBA" id="ARBA00007977"/>
    </source>
</evidence>
<evidence type="ECO:0000256" key="3">
    <source>
        <dbReference type="ARBA" id="ARBA00022475"/>
    </source>
</evidence>
<dbReference type="PANTHER" id="PTHR30106:SF2">
    <property type="entry name" value="UPF0324 INNER MEMBRANE PROTEIN YEIH"/>
    <property type="match status" value="1"/>
</dbReference>
<feature type="transmembrane region" description="Helical" evidence="7">
    <location>
        <begin position="223"/>
        <end position="240"/>
    </location>
</feature>
<evidence type="ECO:0000256" key="7">
    <source>
        <dbReference type="SAM" id="Phobius"/>
    </source>
</evidence>
<proteinExistence type="inferred from homology"/>
<dbReference type="EMBL" id="BKCM01000021">
    <property type="protein sequence ID" value="GER02235.1"/>
    <property type="molecule type" value="Genomic_DNA"/>
</dbReference>
<evidence type="ECO:0000313" key="8">
    <source>
        <dbReference type="EMBL" id="GER02235.1"/>
    </source>
</evidence>
<dbReference type="InterPro" id="IPR018383">
    <property type="entry name" value="UPF0324_pro"/>
</dbReference>
<comment type="caution">
    <text evidence="8">The sequence shown here is derived from an EMBL/GenBank/DDBJ whole genome shotgun (WGS) entry which is preliminary data.</text>
</comment>
<dbReference type="AlphaFoldDB" id="A0A5A7N3G9"/>
<organism evidence="8 9">
    <name type="scientific">Iodidimonas gelatinilytica</name>
    <dbReference type="NCBI Taxonomy" id="1236966"/>
    <lineage>
        <taxon>Bacteria</taxon>
        <taxon>Pseudomonadati</taxon>
        <taxon>Pseudomonadota</taxon>
        <taxon>Alphaproteobacteria</taxon>
        <taxon>Iodidimonadales</taxon>
        <taxon>Iodidimonadaceae</taxon>
        <taxon>Iodidimonas</taxon>
    </lineage>
</organism>
<keyword evidence="9" id="KW-1185">Reference proteome</keyword>
<feature type="transmembrane region" description="Helical" evidence="7">
    <location>
        <begin position="313"/>
        <end position="332"/>
    </location>
</feature>
<comment type="subcellular location">
    <subcellularLocation>
        <location evidence="1">Cell membrane</location>
        <topology evidence="1">Multi-pass membrane protein</topology>
    </subcellularLocation>
</comment>
<name>A0A5A7N3G9_9PROT</name>
<accession>A0A5A7N3G9</accession>
<feature type="transmembrane region" description="Helical" evidence="7">
    <location>
        <begin position="127"/>
        <end position="148"/>
    </location>
</feature>
<sequence length="333" mass="34286">MKPVGAMGGGVDRFKLFLPGLALCFTIAAAATFLSEHYGAPVMLFALLLGMAFHFLAEDGKCVAGIDFTAKRLLRIGVALLGARVTAGQITSLGIAPVITVPVLVLGTILFGLVFSRLMGRSLRLGILTGGAVAICGASAALAIAAVLPPKDSEQDTLFTVIAVTTLSTTAMIVYPILFAALGLSDTDMGILLGATIHDVAQVVGAGYAVSEEAGDVATYVKMLRVSLLPIVVLAIAFAYRNQGTGRRGRMAIPGFAIAFGVILALNSLGFVPVVLAETMTEASRWLLVAAIAALGVKTSIKAMTALGARHLALVVGETVFLMGCAIGAVIWI</sequence>
<feature type="transmembrane region" description="Helical" evidence="7">
    <location>
        <begin position="283"/>
        <end position="301"/>
    </location>
</feature>
<evidence type="ECO:0000256" key="5">
    <source>
        <dbReference type="ARBA" id="ARBA00022989"/>
    </source>
</evidence>
<feature type="transmembrane region" description="Helical" evidence="7">
    <location>
        <begin position="160"/>
        <end position="184"/>
    </location>
</feature>